<feature type="region of interest" description="Disordered" evidence="2">
    <location>
        <begin position="373"/>
        <end position="396"/>
    </location>
</feature>
<feature type="compositionally biased region" description="Basic and acidic residues" evidence="2">
    <location>
        <begin position="747"/>
        <end position="761"/>
    </location>
</feature>
<feature type="compositionally biased region" description="Acidic residues" evidence="2">
    <location>
        <begin position="725"/>
        <end position="735"/>
    </location>
</feature>
<feature type="compositionally biased region" description="Basic and acidic residues" evidence="2">
    <location>
        <begin position="657"/>
        <end position="673"/>
    </location>
</feature>
<gene>
    <name evidence="3" type="ORF">SLS62_004973</name>
</gene>
<keyword evidence="1" id="KW-0175">Coiled coil</keyword>
<dbReference type="Proteomes" id="UP001320420">
    <property type="component" value="Unassembled WGS sequence"/>
</dbReference>
<evidence type="ECO:0000256" key="1">
    <source>
        <dbReference type="SAM" id="Coils"/>
    </source>
</evidence>
<name>A0AAN9UPT8_9PEZI</name>
<feature type="region of interest" description="Disordered" evidence="2">
    <location>
        <begin position="178"/>
        <end position="223"/>
    </location>
</feature>
<proteinExistence type="predicted"/>
<keyword evidence="4" id="KW-1185">Reference proteome</keyword>
<feature type="compositionally biased region" description="Low complexity" evidence="2">
    <location>
        <begin position="502"/>
        <end position="521"/>
    </location>
</feature>
<evidence type="ECO:0000313" key="3">
    <source>
        <dbReference type="EMBL" id="KAK7753024.1"/>
    </source>
</evidence>
<sequence length="845" mass="93593">MSSLLPQYNSPPHRNSYDHDLEELEPRPDDALLYTDYDSPKMPSRTHSTDSSMLNGSPRTPASASSKGRGKAVAIAYQGRPGSWRQQTRKSSFVPPIPPDITARRAPQYYPESVSDPAPEASFIETLLPRRTRPDELPTNSRVQVDDTFKEIARRERQMQKELQRLLDAQAAAVEQKLFGGQENDTKSVTGTPNTSRSQSASYISTSSRREKSSRQHVIPVRQPAERRLTLGQTRSRIIGVMRMLADLKAEEDACIATALAERKAGLSKLGSLKTRHQQIKHDIQEIEKDPSDPLTNDIRTIEGELQTVSGQIEEYRRLLRRAEQNKVDLERRLEEAKSEAASRLSGYKGALRECESGIRELVRRPNIRVLELAPSQSPTQDQGEHDTGNGNGADQQRQQQYITGFEFFRLRPERRTLPMARDWWEGEVAALEGRRTVVERERAALEEGEAIWAEVIDTIQRHEEQLTGALSGEGQPNNNNRSNNHDRNRSGSSSPLAQRDGSIGPVSSSSPIHSRASISADPRDVMRGQWDLLVAAIRKLERAHAYAEERGWTLLVAAIGAEISVYYDAREMLGDMLRSMGISPPPPPLEERSPDLEATQQSSAPLANHGAGANLVDMDVAEEQGKRGGSSGGGGGDALMHEELSASVIRRWENPDLDVRDDHGPQQPEDRQQQQQQQQRSENADPCADQFHPMLPARTPSPPGLSRQVGSELTCTVRHAVEGEMTDSEDDDNNEVPAGLLSEVLATRHSEDEQQKRHSNEIPPEFLSLHAGDNHAFPPAAAAARGGGEDLKESSGSVSGSGRRYRQSTTSTATTDANHIEHENQVPLDLLSERRPGLEDGDID</sequence>
<reference evidence="3 4" key="1">
    <citation type="submission" date="2024-02" db="EMBL/GenBank/DDBJ databases">
        <title>De novo assembly and annotation of 12 fungi associated with fruit tree decline syndrome in Ontario, Canada.</title>
        <authorList>
            <person name="Sulman M."/>
            <person name="Ellouze W."/>
            <person name="Ilyukhin E."/>
        </authorList>
    </citation>
    <scope>NUCLEOTIDE SEQUENCE [LARGE SCALE GENOMIC DNA]</scope>
    <source>
        <strain evidence="3 4">M11/M66-122</strain>
    </source>
</reference>
<feature type="region of interest" description="Disordered" evidence="2">
    <location>
        <begin position="657"/>
        <end position="845"/>
    </location>
</feature>
<protein>
    <submittedName>
        <fullName evidence="3">Uncharacterized protein</fullName>
    </submittedName>
</protein>
<evidence type="ECO:0000256" key="2">
    <source>
        <dbReference type="SAM" id="MobiDB-lite"/>
    </source>
</evidence>
<dbReference type="AlphaFoldDB" id="A0AAN9UPT8"/>
<feature type="region of interest" description="Disordered" evidence="2">
    <location>
        <begin position="1"/>
        <end position="104"/>
    </location>
</feature>
<feature type="compositionally biased region" description="Basic and acidic residues" evidence="2">
    <location>
        <begin position="15"/>
        <end position="30"/>
    </location>
</feature>
<feature type="compositionally biased region" description="Polar residues" evidence="2">
    <location>
        <begin position="187"/>
        <end position="207"/>
    </location>
</feature>
<evidence type="ECO:0000313" key="4">
    <source>
        <dbReference type="Proteomes" id="UP001320420"/>
    </source>
</evidence>
<comment type="caution">
    <text evidence="3">The sequence shown here is derived from an EMBL/GenBank/DDBJ whole genome shotgun (WGS) entry which is preliminary data.</text>
</comment>
<feature type="compositionally biased region" description="Polar residues" evidence="2">
    <location>
        <begin position="1"/>
        <end position="13"/>
    </location>
</feature>
<dbReference type="EMBL" id="JAKJXP020000032">
    <property type="protein sequence ID" value="KAK7753024.1"/>
    <property type="molecule type" value="Genomic_DNA"/>
</dbReference>
<accession>A0AAN9UPT8</accession>
<feature type="coiled-coil region" evidence="1">
    <location>
        <begin position="270"/>
        <end position="340"/>
    </location>
</feature>
<organism evidence="3 4">
    <name type="scientific">Diatrype stigma</name>
    <dbReference type="NCBI Taxonomy" id="117547"/>
    <lineage>
        <taxon>Eukaryota</taxon>
        <taxon>Fungi</taxon>
        <taxon>Dikarya</taxon>
        <taxon>Ascomycota</taxon>
        <taxon>Pezizomycotina</taxon>
        <taxon>Sordariomycetes</taxon>
        <taxon>Xylariomycetidae</taxon>
        <taxon>Xylariales</taxon>
        <taxon>Diatrypaceae</taxon>
        <taxon>Diatrype</taxon>
    </lineage>
</organism>
<feature type="region of interest" description="Disordered" evidence="2">
    <location>
        <begin position="469"/>
        <end position="521"/>
    </location>
</feature>
<feature type="region of interest" description="Disordered" evidence="2">
    <location>
        <begin position="581"/>
        <end position="611"/>
    </location>
</feature>
<feature type="compositionally biased region" description="Polar residues" evidence="2">
    <location>
        <begin position="45"/>
        <end position="66"/>
    </location>
</feature>